<proteinExistence type="predicted"/>
<dbReference type="CDD" id="cd09606">
    <property type="entry name" value="M3B_PepF"/>
    <property type="match status" value="1"/>
</dbReference>
<dbReference type="SUPFAM" id="SSF55486">
    <property type="entry name" value="Metalloproteases ('zincins'), catalytic domain"/>
    <property type="match status" value="1"/>
</dbReference>
<gene>
    <name evidence="1" type="ORF">FOC70_03475</name>
</gene>
<dbReference type="InterPro" id="IPR011976">
    <property type="entry name" value="Pept_M3B_oligopep-rel"/>
</dbReference>
<dbReference type="Gene3D" id="1.10.1370.30">
    <property type="match status" value="1"/>
</dbReference>
<sequence>MKFTEYKYTRPNFEEDKKKVEDLIKRFNDSTTSDEQIKIMEEMDKYKKTLSTNSNLAYIRHTIDTNDEFYKEEQDFLDEYMPHYSVLDTKMYEAINNSKFKDELVKHFGQHLFDLISCQLIFNEKAVPFKQKENQLTTKYNKLIASAQIEFDNKTLTLSQMAPYTQSKDRDERKAATRKISEFFAEHEKEIDDIYDEMVHVRTDMAKALGFDSYIEYQYKSLMRTDYDKNDVAKYREFVKKYVTPVYLELRKKQSKRIGIEDMKAYDNNVMFTDGNAKPHGGKDFLVDNAKKMYSELSPETKKFFDFMYERELFDLESKKGKEGGGYCTTIEDYESPFIFANFNGTTHDVEVMTHEAGHAFQAYTSMDGRIFEYIWPTFEACEIHSMSMEFLTWPWMELFFEEETNKFKFSHLDGAISFIPYGVTIDHFQHFVYENPDATAEERKAKYHEIELMYRPNLDYDDEFLEKGTWWYRQGHIFNNPFYYIDYTLAQVCAFQFLLKSRKNREEAFKDYLEICKVGGSQSFFGIMKSGNIKNPMNDGVLEEILPQLLEILDEIEKEL</sequence>
<dbReference type="EMBL" id="CP054000">
    <property type="protein sequence ID" value="QKH79469.1"/>
    <property type="molecule type" value="Genomic_DNA"/>
</dbReference>
<dbReference type="Proteomes" id="UP000502899">
    <property type="component" value="Chromosome"/>
</dbReference>
<accession>A0A133N2M1</accession>
<dbReference type="AlphaFoldDB" id="A0A133N2M1"/>
<dbReference type="RefSeq" id="WP_002841441.1">
    <property type="nucleotide sequence ID" value="NZ_CAMPWK010000026.1"/>
</dbReference>
<name>A0A133N2M1_FINMA</name>
<evidence type="ECO:0000313" key="2">
    <source>
        <dbReference type="Proteomes" id="UP000502899"/>
    </source>
</evidence>
<organism evidence="1 2">
    <name type="scientific">Finegoldia magna</name>
    <name type="common">Peptostreptococcus magnus</name>
    <dbReference type="NCBI Taxonomy" id="1260"/>
    <lineage>
        <taxon>Bacteria</taxon>
        <taxon>Bacillati</taxon>
        <taxon>Bacillota</taxon>
        <taxon>Tissierellia</taxon>
        <taxon>Tissierellales</taxon>
        <taxon>Peptoniphilaceae</taxon>
        <taxon>Finegoldia</taxon>
    </lineage>
</organism>
<reference evidence="1 2" key="1">
    <citation type="submission" date="2020-05" db="EMBL/GenBank/DDBJ databases">
        <title>FDA dAtabase for Regulatory Grade micrObial Sequences (FDA-ARGOS): Supporting development and validation of Infectious Disease Dx tests.</title>
        <authorList>
            <person name="Pederson C."/>
            <person name="Tallon L."/>
            <person name="Sadzewicz L."/>
            <person name="Zhao X."/>
            <person name="Vavikolanu K."/>
            <person name="Mehta A."/>
            <person name="Aluvathingal J."/>
            <person name="Nadendla S."/>
            <person name="Myers T."/>
            <person name="Yan Y."/>
            <person name="Sichtig H."/>
        </authorList>
    </citation>
    <scope>NUCLEOTIDE SEQUENCE [LARGE SCALE GENOMIC DNA]</scope>
    <source>
        <strain evidence="1 2">FDAARGOS_764</strain>
    </source>
</reference>
<dbReference type="NCBIfam" id="TIGR02289">
    <property type="entry name" value="M3_not_pepF"/>
    <property type="match status" value="1"/>
</dbReference>
<protein>
    <submittedName>
        <fullName evidence="1">M3 family oligoendopeptidase</fullName>
    </submittedName>
</protein>
<evidence type="ECO:0000313" key="1">
    <source>
        <dbReference type="EMBL" id="QKH79469.1"/>
    </source>
</evidence>